<accession>E0VWY7</accession>
<dbReference type="VEuPathDB" id="VectorBase:PHUM492220"/>
<evidence type="ECO:0000256" key="1">
    <source>
        <dbReference type="SAM" id="MobiDB-lite"/>
    </source>
</evidence>
<dbReference type="EMBL" id="AAZO01005954">
    <property type="status" value="NOT_ANNOTATED_CDS"/>
    <property type="molecule type" value="Genomic_DNA"/>
</dbReference>
<evidence type="ECO:0000313" key="4">
    <source>
        <dbReference type="Proteomes" id="UP000009046"/>
    </source>
</evidence>
<dbReference type="GeneID" id="8235869"/>
<reference evidence="2" key="2">
    <citation type="submission" date="2007-04" db="EMBL/GenBank/DDBJ databases">
        <title>The genome of the human body louse.</title>
        <authorList>
            <consortium name="The Human Body Louse Genome Consortium"/>
            <person name="Kirkness E."/>
            <person name="Walenz B."/>
            <person name="Hass B."/>
            <person name="Bruggner R."/>
            <person name="Strausberg R."/>
        </authorList>
    </citation>
    <scope>NUCLEOTIDE SEQUENCE</scope>
    <source>
        <strain evidence="2">USDA</strain>
    </source>
</reference>
<feature type="compositionally biased region" description="Basic and acidic residues" evidence="1">
    <location>
        <begin position="293"/>
        <end position="303"/>
    </location>
</feature>
<feature type="region of interest" description="Disordered" evidence="1">
    <location>
        <begin position="238"/>
        <end position="303"/>
    </location>
</feature>
<dbReference type="HOGENOM" id="CLU_919207_0_0_1"/>
<dbReference type="InParanoid" id="E0VWY7"/>
<proteinExistence type="predicted"/>
<organism>
    <name type="scientific">Pediculus humanus subsp. corporis</name>
    <name type="common">Body louse</name>
    <dbReference type="NCBI Taxonomy" id="121224"/>
    <lineage>
        <taxon>Eukaryota</taxon>
        <taxon>Metazoa</taxon>
        <taxon>Ecdysozoa</taxon>
        <taxon>Arthropoda</taxon>
        <taxon>Hexapoda</taxon>
        <taxon>Insecta</taxon>
        <taxon>Pterygota</taxon>
        <taxon>Neoptera</taxon>
        <taxon>Paraneoptera</taxon>
        <taxon>Psocodea</taxon>
        <taxon>Troctomorpha</taxon>
        <taxon>Phthiraptera</taxon>
        <taxon>Anoplura</taxon>
        <taxon>Pediculidae</taxon>
        <taxon>Pediculus</taxon>
    </lineage>
</organism>
<protein>
    <submittedName>
        <fullName evidence="2 3">Uncharacterized protein</fullName>
    </submittedName>
</protein>
<gene>
    <name evidence="3" type="primary">8235869</name>
    <name evidence="2" type="ORF">Phum_PHUM492220</name>
</gene>
<keyword evidence="4" id="KW-1185">Reference proteome</keyword>
<feature type="compositionally biased region" description="Low complexity" evidence="1">
    <location>
        <begin position="261"/>
        <end position="284"/>
    </location>
</feature>
<dbReference type="EnsemblMetazoa" id="PHUM492220-RA">
    <property type="protein sequence ID" value="PHUM492220-PA"/>
    <property type="gene ID" value="PHUM492220"/>
</dbReference>
<reference evidence="3" key="3">
    <citation type="submission" date="2021-02" db="UniProtKB">
        <authorList>
            <consortium name="EnsemblMetazoa"/>
        </authorList>
    </citation>
    <scope>IDENTIFICATION</scope>
    <source>
        <strain evidence="3">USDA</strain>
    </source>
</reference>
<sequence length="303" mass="33852">MTDETGFLYLLNDDGNKNIFTNGLPVKDGAECKNYEKIFLNVNNPPSDSTFPSKSASDLTIEITNNYLKFQISGCEPGEVGLRNDEVSGIQKLSVAFVKLLDKSKFSTQEDAEVLDWKDVNPIFVLTSSGLTIRFVKEPKYSDTVHRVKKHFDNWNFLTDFANGVFEKKLKDLKVDDVIGNSDDLPLPDISSSSSSSSTGGNRKEFENFLFTIWKIMKISVNYAENNFYRWSNANSAATTTTTTTPEVEENAEVGRSNEDSSLSSSSPSESLSLSSETSLPLTSVVRTENEEEQQRNDRIIPR</sequence>
<reference evidence="2" key="1">
    <citation type="submission" date="2007-04" db="EMBL/GenBank/DDBJ databases">
        <title>Annotation of Pediculus humanus corporis strain USDA.</title>
        <authorList>
            <person name="Kirkness E."/>
            <person name="Hannick L."/>
            <person name="Hass B."/>
            <person name="Bruggner R."/>
            <person name="Lawson D."/>
            <person name="Bidwell S."/>
            <person name="Joardar V."/>
            <person name="Caler E."/>
            <person name="Walenz B."/>
            <person name="Inman J."/>
            <person name="Schobel S."/>
            <person name="Galinsky K."/>
            <person name="Amedeo P."/>
            <person name="Strausberg R."/>
        </authorList>
    </citation>
    <scope>NUCLEOTIDE SEQUENCE</scope>
    <source>
        <strain evidence="2">USDA</strain>
    </source>
</reference>
<dbReference type="CTD" id="8235869"/>
<dbReference type="KEGG" id="phu:Phum_PHUM492220"/>
<evidence type="ECO:0000313" key="3">
    <source>
        <dbReference type="EnsemblMetazoa" id="PHUM492220-PA"/>
    </source>
</evidence>
<evidence type="ECO:0000313" key="2">
    <source>
        <dbReference type="EMBL" id="EEB17893.1"/>
    </source>
</evidence>
<dbReference type="AlphaFoldDB" id="E0VWY7"/>
<dbReference type="Proteomes" id="UP000009046">
    <property type="component" value="Unassembled WGS sequence"/>
</dbReference>
<dbReference type="EMBL" id="DS235824">
    <property type="protein sequence ID" value="EEB17893.1"/>
    <property type="molecule type" value="Genomic_DNA"/>
</dbReference>
<dbReference type="RefSeq" id="XP_002430631.1">
    <property type="nucleotide sequence ID" value="XM_002430586.1"/>
</dbReference>
<name>E0VWY7_PEDHC</name>